<dbReference type="InterPro" id="IPR029057">
    <property type="entry name" value="PRTase-like"/>
</dbReference>
<gene>
    <name evidence="3" type="ORF">UR93_C0034G0006</name>
</gene>
<dbReference type="InterPro" id="IPR051910">
    <property type="entry name" value="ComF/GntX_DNA_util-trans"/>
</dbReference>
<organism evidence="3 4">
    <name type="scientific">Berkelbacteria bacterium GW2011_GWA2_35_9</name>
    <dbReference type="NCBI Taxonomy" id="1618333"/>
    <lineage>
        <taxon>Bacteria</taxon>
        <taxon>Candidatus Berkelbacteria</taxon>
    </lineage>
</organism>
<dbReference type="Pfam" id="PF00156">
    <property type="entry name" value="Pribosyltran"/>
    <property type="match status" value="1"/>
</dbReference>
<protein>
    <submittedName>
        <fullName evidence="3">ComF family protein</fullName>
    </submittedName>
</protein>
<dbReference type="PANTHER" id="PTHR47505">
    <property type="entry name" value="DNA UTILIZATION PROTEIN YHGH"/>
    <property type="match status" value="1"/>
</dbReference>
<dbReference type="CDD" id="cd06223">
    <property type="entry name" value="PRTases_typeI"/>
    <property type="match status" value="1"/>
</dbReference>
<accession>A0A0G0D0D3</accession>
<evidence type="ECO:0000256" key="1">
    <source>
        <dbReference type="ARBA" id="ARBA00008007"/>
    </source>
</evidence>
<comment type="similarity">
    <text evidence="1">Belongs to the ComF/GntX family.</text>
</comment>
<comment type="caution">
    <text evidence="3">The sequence shown here is derived from an EMBL/GenBank/DDBJ whole genome shotgun (WGS) entry which is preliminary data.</text>
</comment>
<feature type="domain" description="Phosphoribosyltransferase" evidence="2">
    <location>
        <begin position="145"/>
        <end position="228"/>
    </location>
</feature>
<dbReference type="SUPFAM" id="SSF53271">
    <property type="entry name" value="PRTase-like"/>
    <property type="match status" value="1"/>
</dbReference>
<dbReference type="STRING" id="1618333.UR93_C0034G0006"/>
<evidence type="ECO:0000313" key="3">
    <source>
        <dbReference type="EMBL" id="KKP87729.1"/>
    </source>
</evidence>
<reference evidence="3 4" key="1">
    <citation type="journal article" date="2015" name="Nature">
        <title>rRNA introns, odd ribosomes, and small enigmatic genomes across a large radiation of phyla.</title>
        <authorList>
            <person name="Brown C.T."/>
            <person name="Hug L.A."/>
            <person name="Thomas B.C."/>
            <person name="Sharon I."/>
            <person name="Castelle C.J."/>
            <person name="Singh A."/>
            <person name="Wilkins M.J."/>
            <person name="Williams K.H."/>
            <person name="Banfield J.F."/>
        </authorList>
    </citation>
    <scope>NUCLEOTIDE SEQUENCE [LARGE SCALE GENOMIC DNA]</scope>
</reference>
<dbReference type="EMBL" id="LBRB01000034">
    <property type="protein sequence ID" value="KKP87729.1"/>
    <property type="molecule type" value="Genomic_DNA"/>
</dbReference>
<evidence type="ECO:0000259" key="2">
    <source>
        <dbReference type="Pfam" id="PF00156"/>
    </source>
</evidence>
<dbReference type="InterPro" id="IPR000836">
    <property type="entry name" value="PRTase_dom"/>
</dbReference>
<dbReference type="AlphaFoldDB" id="A0A0G0D0D3"/>
<dbReference type="PANTHER" id="PTHR47505:SF1">
    <property type="entry name" value="DNA UTILIZATION PROTEIN YHGH"/>
    <property type="match status" value="1"/>
</dbReference>
<name>A0A0G0D0D3_9BACT</name>
<dbReference type="PATRIC" id="fig|1618333.3.peg.675"/>
<dbReference type="Gene3D" id="3.40.50.2020">
    <property type="match status" value="1"/>
</dbReference>
<evidence type="ECO:0000313" key="4">
    <source>
        <dbReference type="Proteomes" id="UP000034316"/>
    </source>
</evidence>
<proteinExistence type="inferred from homology"/>
<dbReference type="Proteomes" id="UP000034316">
    <property type="component" value="Unassembled WGS sequence"/>
</dbReference>
<sequence>MSKSWNSYWLKNYLLDLLFPKYCIICQKIGWNYLCLECLSKVRIERNIHCPDFRCKRIVRFGNYCIQHRRKSKALTGVLSLSNYKNRVTKELIHYLKYEGVKELVGEINKLDLSKIKEQIITKNSVLIPVPLFRRRENNRGYNQSLEIARIFSESFKLPIENGIIRRSRNTKSQMQIEQDSDRVKNIKNAFGINDRCAHKLKNKTVYLVDDVMTSGATLQELAKTLKQLKYPPRRIYGLVLAKR</sequence>